<dbReference type="EMBL" id="JBHSBC010000005">
    <property type="protein sequence ID" value="MFC3979952.1"/>
    <property type="molecule type" value="Genomic_DNA"/>
</dbReference>
<organism evidence="1 2">
    <name type="scientific">Streptosporangium jomthongense</name>
    <dbReference type="NCBI Taxonomy" id="1193683"/>
    <lineage>
        <taxon>Bacteria</taxon>
        <taxon>Bacillati</taxon>
        <taxon>Actinomycetota</taxon>
        <taxon>Actinomycetes</taxon>
        <taxon>Streptosporangiales</taxon>
        <taxon>Streptosporangiaceae</taxon>
        <taxon>Streptosporangium</taxon>
    </lineage>
</organism>
<comment type="caution">
    <text evidence="1">The sequence shown here is derived from an EMBL/GenBank/DDBJ whole genome shotgun (WGS) entry which is preliminary data.</text>
</comment>
<proteinExistence type="predicted"/>
<name>A0ABV8EUB5_9ACTN</name>
<protein>
    <recommendedName>
        <fullName evidence="3">DinB-like domain-containing protein</fullName>
    </recommendedName>
</protein>
<evidence type="ECO:0008006" key="3">
    <source>
        <dbReference type="Google" id="ProtNLM"/>
    </source>
</evidence>
<gene>
    <name evidence="1" type="ORF">ACFOYY_07465</name>
</gene>
<keyword evidence="2" id="KW-1185">Reference proteome</keyword>
<dbReference type="Proteomes" id="UP001595698">
    <property type="component" value="Unassembled WGS sequence"/>
</dbReference>
<evidence type="ECO:0000313" key="1">
    <source>
        <dbReference type="EMBL" id="MFC3979952.1"/>
    </source>
</evidence>
<evidence type="ECO:0000313" key="2">
    <source>
        <dbReference type="Proteomes" id="UP001595698"/>
    </source>
</evidence>
<sequence length="173" mass="18222">MLDTTPLRDACRDLLEAAATVADSGMRPVPPPDEWGAEQILAHVVIVNAVTLATVSDVAAGVDATYDNRAALYAWNLDRVIALSGGDAGLRERIRLQGEALCALAGSTLSDAELDTEVPTLLLSNGTVLVDQPMPLRVLLKGLAEVEIPGHTRQLLALLPDHALRTAETALSA</sequence>
<accession>A0ABV8EUB5</accession>
<dbReference type="RefSeq" id="WP_362781035.1">
    <property type="nucleotide sequence ID" value="NZ_JBHSBC010000005.1"/>
</dbReference>
<reference evidence="2" key="1">
    <citation type="journal article" date="2019" name="Int. J. Syst. Evol. Microbiol.">
        <title>The Global Catalogue of Microorganisms (GCM) 10K type strain sequencing project: providing services to taxonomists for standard genome sequencing and annotation.</title>
        <authorList>
            <consortium name="The Broad Institute Genomics Platform"/>
            <consortium name="The Broad Institute Genome Sequencing Center for Infectious Disease"/>
            <person name="Wu L."/>
            <person name="Ma J."/>
        </authorList>
    </citation>
    <scope>NUCLEOTIDE SEQUENCE [LARGE SCALE GENOMIC DNA]</scope>
    <source>
        <strain evidence="2">TBRC 7912</strain>
    </source>
</reference>